<proteinExistence type="predicted"/>
<dbReference type="EMBL" id="CP004168">
    <property type="protein sequence ID" value="AHH04310.1"/>
    <property type="molecule type" value="Genomic_DNA"/>
</dbReference>
<sequence>MDFLKFKVEHFFKSNSKTLNFANKGSNKAKIGKMKVIKG</sequence>
<gene>
    <name evidence="1" type="ORF">BHY_1359</name>
</gene>
<geneLocation type="plasmid" evidence="1">
    <name>unnamed</name>
</geneLocation>
<reference evidence="1" key="1">
    <citation type="submission" date="2013-02" db="EMBL/GenBank/DDBJ databases">
        <title>Comparative genomics of Borrelia species.</title>
        <authorList>
            <person name="Schwan T.G."/>
            <person name="Raffel S.J."/>
            <person name="Porcella S.F."/>
        </authorList>
    </citation>
    <scope>NUCLEOTIDE SEQUENCE</scope>
    <source>
        <strain evidence="1">YOR</strain>
        <plasmid evidence="1">unnamed</plasmid>
    </source>
</reference>
<keyword evidence="1" id="KW-0614">Plasmid</keyword>
<dbReference type="AlphaFoldDB" id="W5SBJ2"/>
<accession>W5SBJ2</accession>
<dbReference type="HOGENOM" id="CLU_3305707_0_0_12"/>
<evidence type="ECO:0000313" key="1">
    <source>
        <dbReference type="EMBL" id="AHH04310.1"/>
    </source>
</evidence>
<protein>
    <submittedName>
        <fullName evidence="1">Uncharacterized protein</fullName>
    </submittedName>
</protein>
<organism evidence="1">
    <name type="scientific">Borrelia nietonii YOR</name>
    <dbReference type="NCBI Taxonomy" id="1293576"/>
    <lineage>
        <taxon>Bacteria</taxon>
        <taxon>Pseudomonadati</taxon>
        <taxon>Spirochaetota</taxon>
        <taxon>Spirochaetia</taxon>
        <taxon>Spirochaetales</taxon>
        <taxon>Borreliaceae</taxon>
        <taxon>Borrelia</taxon>
        <taxon>Borrelia nietonii</taxon>
    </lineage>
</organism>
<name>W5SBJ2_9SPIR</name>